<keyword evidence="1" id="KW-1133">Transmembrane helix</keyword>
<evidence type="ECO:0000313" key="3">
    <source>
        <dbReference type="Proteomes" id="UP000197781"/>
    </source>
</evidence>
<proteinExistence type="predicted"/>
<accession>A0A220MKS1</accession>
<sequence length="305" mass="34464">MTRSQQPDDWKQQLLAAADDFDVKDQVLQKIKERKNISEGKQMKKRLGLLVAAILVFGGTSAYAAMKVYELKNEKGEAVVKVQQTATPQPQSSSETMKTFEDARNSLKPGEGAAIYMPGPDNPDKRVSFTYIPVEHLTTPPLQKEVGSFYEVPAELADGYKFVKGHVEYPFDYSQPELFEEMYTEAEKDKKQIVMRKVSPKPTINRVFTLYKGNEGAEKDGDVYIAVTNLEGVKWIEEEAGQDAIVEKVKVQKYEGMYVATKLLDGKEQKKVQVYQEDKNRLIEVVAMNPVLTKKELLAIAENLK</sequence>
<dbReference type="EMBL" id="CP018145">
    <property type="protein sequence ID" value="ASJ55563.1"/>
    <property type="molecule type" value="Genomic_DNA"/>
</dbReference>
<name>A0A220MKS1_9BACL</name>
<feature type="transmembrane region" description="Helical" evidence="1">
    <location>
        <begin position="47"/>
        <end position="66"/>
    </location>
</feature>
<dbReference type="KEGG" id="bfm:BP422_19635"/>
<keyword evidence="1" id="KW-0812">Transmembrane</keyword>
<gene>
    <name evidence="2" type="ORF">BP422_19635</name>
</gene>
<evidence type="ECO:0008006" key="4">
    <source>
        <dbReference type="Google" id="ProtNLM"/>
    </source>
</evidence>
<dbReference type="AlphaFoldDB" id="A0A220MKS1"/>
<keyword evidence="1" id="KW-0472">Membrane</keyword>
<protein>
    <recommendedName>
        <fullName evidence="4">DUF4367 domain-containing protein</fullName>
    </recommendedName>
</protein>
<dbReference type="Proteomes" id="UP000197781">
    <property type="component" value="Chromosome"/>
</dbReference>
<evidence type="ECO:0000313" key="2">
    <source>
        <dbReference type="EMBL" id="ASJ55563.1"/>
    </source>
</evidence>
<organism evidence="2 3">
    <name type="scientific">Brevibacillus formosus</name>
    <dbReference type="NCBI Taxonomy" id="54913"/>
    <lineage>
        <taxon>Bacteria</taxon>
        <taxon>Bacillati</taxon>
        <taxon>Bacillota</taxon>
        <taxon>Bacilli</taxon>
        <taxon>Bacillales</taxon>
        <taxon>Paenibacillaceae</taxon>
        <taxon>Brevibacillus</taxon>
    </lineage>
</organism>
<dbReference type="RefSeq" id="WP_088909224.1">
    <property type="nucleotide sequence ID" value="NZ_CP018145.1"/>
</dbReference>
<evidence type="ECO:0000256" key="1">
    <source>
        <dbReference type="SAM" id="Phobius"/>
    </source>
</evidence>
<reference evidence="2 3" key="1">
    <citation type="submission" date="2016-11" db="EMBL/GenBank/DDBJ databases">
        <authorList>
            <person name="Jaros S."/>
            <person name="Januszkiewicz K."/>
            <person name="Wedrychowicz H."/>
        </authorList>
    </citation>
    <scope>NUCLEOTIDE SEQUENCE [LARGE SCALE GENOMIC DNA]</scope>
    <source>
        <strain evidence="2 3">NF2</strain>
    </source>
</reference>